<dbReference type="Proteomes" id="UP000011645">
    <property type="component" value="Unassembled WGS sequence"/>
</dbReference>
<organism evidence="1 3">
    <name type="scientific">Halalkalicoccus jeotgali (strain DSM 18796 / CECT 7217 / JCM 14584 / KCTC 4019 / B3)</name>
    <dbReference type="NCBI Taxonomy" id="795797"/>
    <lineage>
        <taxon>Archaea</taxon>
        <taxon>Methanobacteriati</taxon>
        <taxon>Methanobacteriota</taxon>
        <taxon>Stenosarchaea group</taxon>
        <taxon>Halobacteria</taxon>
        <taxon>Halobacteriales</taxon>
        <taxon>Halococcaceae</taxon>
        <taxon>Halalkalicoccus</taxon>
    </lineage>
</organism>
<gene>
    <name evidence="1" type="ordered locus">HacjB3_05420</name>
    <name evidence="2" type="ORF">C497_03795</name>
</gene>
<reference evidence="1 3" key="1">
    <citation type="journal article" date="2010" name="J. Bacteriol.">
        <title>Complete genome sequence of Halalkalicoccus jeotgali B3(T), an extremely halophilic archaeon.</title>
        <authorList>
            <person name="Roh S.W."/>
            <person name="Nam Y.D."/>
            <person name="Nam S.H."/>
            <person name="Choi S.H."/>
            <person name="Park H.S."/>
            <person name="Bae J.W."/>
        </authorList>
    </citation>
    <scope>NUCLEOTIDE SEQUENCE [LARGE SCALE GENOMIC DNA]</scope>
    <source>
        <strain evidence="1">B3</strain>
        <strain evidence="3">DSM 18796 / CECT 7217 / JCM 14584 / KCTC 4019 / B3</strain>
    </source>
</reference>
<evidence type="ECO:0000313" key="2">
    <source>
        <dbReference type="EMBL" id="ELY40189.1"/>
    </source>
</evidence>
<name>D8J9V3_HALJB</name>
<dbReference type="PATRIC" id="fig|795797.18.peg.1087"/>
<proteinExistence type="predicted"/>
<dbReference type="STRING" id="795797.HacjB3_05420"/>
<keyword evidence="4" id="KW-1185">Reference proteome</keyword>
<dbReference type="KEGG" id="hje:HacjB3_05420"/>
<dbReference type="GeneID" id="9418888"/>
<evidence type="ECO:0000313" key="4">
    <source>
        <dbReference type="Proteomes" id="UP000011645"/>
    </source>
</evidence>
<evidence type="ECO:0000313" key="3">
    <source>
        <dbReference type="Proteomes" id="UP000000390"/>
    </source>
</evidence>
<dbReference type="AlphaFoldDB" id="D8J9V3"/>
<dbReference type="HOGENOM" id="CLU_1149786_0_0_2"/>
<dbReference type="EMBL" id="AOHV01000010">
    <property type="protein sequence ID" value="ELY40189.1"/>
    <property type="molecule type" value="Genomic_DNA"/>
</dbReference>
<protein>
    <submittedName>
        <fullName evidence="1">Uncharacterized protein</fullName>
    </submittedName>
</protein>
<dbReference type="RefSeq" id="WP_008414616.1">
    <property type="nucleotide sequence ID" value="NC_014297.1"/>
</dbReference>
<evidence type="ECO:0000313" key="1">
    <source>
        <dbReference type="EMBL" id="ADJ14475.1"/>
    </source>
</evidence>
<dbReference type="OrthoDB" id="381223at2157"/>
<accession>D8J9V3</accession>
<dbReference type="EMBL" id="CP002062">
    <property type="protein sequence ID" value="ADJ14475.1"/>
    <property type="molecule type" value="Genomic_DNA"/>
</dbReference>
<dbReference type="Proteomes" id="UP000000390">
    <property type="component" value="Chromosome"/>
</dbReference>
<reference evidence="2 4" key="2">
    <citation type="journal article" date="2014" name="PLoS Genet.">
        <title>Phylogenetically driven sequencing of extremely halophilic archaea reveals strategies for static and dynamic osmo-response.</title>
        <authorList>
            <person name="Becker E.A."/>
            <person name="Seitzer P.M."/>
            <person name="Tritt A."/>
            <person name="Larsen D."/>
            <person name="Krusor M."/>
            <person name="Yao A.I."/>
            <person name="Wu D."/>
            <person name="Madern D."/>
            <person name="Eisen J.A."/>
            <person name="Darling A.E."/>
            <person name="Facciotti M.T."/>
        </authorList>
    </citation>
    <scope>NUCLEOTIDE SEQUENCE [LARGE SCALE GENOMIC DNA]</scope>
    <source>
        <strain evidence="2">B3</strain>
        <strain evidence="4">DSM 18796 / CECT 7217 / JCM 14584 / KCTC 4019 / B3</strain>
    </source>
</reference>
<sequence length="241" mass="26978">MLDQPTRETIRRSLPEVYWVDIDHPDEGISQTAIQPQLRWHYQSFDRPEPPYESVTMSLDPTGVLEEEQTIDRERSREVFDPEGVEEGHAHGAVTKGYDVYDVLNLIVTARGNATIAGEQYTPNDRASALADAVKSFLIERWPSRPLDHFDSDGAPLDPDDPSLPAQYADEIDPEITVRPIPGRGPKDVTDQVDAAGAQYDAAVELAYADEWTEYRYLVSEAGVHPTPAIDGEEIEPYDTK</sequence>